<dbReference type="Proteomes" id="UP001596002">
    <property type="component" value="Unassembled WGS sequence"/>
</dbReference>
<accession>A0ABV9PXS1</accession>
<feature type="transmembrane region" description="Helical" evidence="2">
    <location>
        <begin position="162"/>
        <end position="184"/>
    </location>
</feature>
<name>A0ABV9PXS1_9BACL</name>
<keyword evidence="4" id="KW-1185">Reference proteome</keyword>
<feature type="transmembrane region" description="Helical" evidence="2">
    <location>
        <begin position="21"/>
        <end position="46"/>
    </location>
</feature>
<feature type="transmembrane region" description="Helical" evidence="2">
    <location>
        <begin position="421"/>
        <end position="442"/>
    </location>
</feature>
<feature type="transmembrane region" description="Helical" evidence="2">
    <location>
        <begin position="196"/>
        <end position="219"/>
    </location>
</feature>
<feature type="transmembrane region" description="Helical" evidence="2">
    <location>
        <begin position="132"/>
        <end position="155"/>
    </location>
</feature>
<keyword evidence="2" id="KW-0472">Membrane</keyword>
<feature type="region of interest" description="Disordered" evidence="1">
    <location>
        <begin position="487"/>
        <end position="508"/>
    </location>
</feature>
<dbReference type="Pfam" id="PF16933">
    <property type="entry name" value="PelG"/>
    <property type="match status" value="1"/>
</dbReference>
<dbReference type="RefSeq" id="WP_380024951.1">
    <property type="nucleotide sequence ID" value="NZ_JBHSHC010000044.1"/>
</dbReference>
<reference evidence="4" key="1">
    <citation type="journal article" date="2019" name="Int. J. Syst. Evol. Microbiol.">
        <title>The Global Catalogue of Microorganisms (GCM) 10K type strain sequencing project: providing services to taxonomists for standard genome sequencing and annotation.</title>
        <authorList>
            <consortium name="The Broad Institute Genomics Platform"/>
            <consortium name="The Broad Institute Genome Sequencing Center for Infectious Disease"/>
            <person name="Wu L."/>
            <person name="Ma J."/>
        </authorList>
    </citation>
    <scope>NUCLEOTIDE SEQUENCE [LARGE SCALE GENOMIC DNA]</scope>
    <source>
        <strain evidence="4">WYCCWR 12678</strain>
    </source>
</reference>
<feature type="transmembrane region" description="Helical" evidence="2">
    <location>
        <begin position="66"/>
        <end position="88"/>
    </location>
</feature>
<feature type="transmembrane region" description="Helical" evidence="2">
    <location>
        <begin position="100"/>
        <end position="126"/>
    </location>
</feature>
<feature type="transmembrane region" description="Helical" evidence="2">
    <location>
        <begin position="279"/>
        <end position="298"/>
    </location>
</feature>
<dbReference type="InterPro" id="IPR031617">
    <property type="entry name" value="PelG"/>
</dbReference>
<feature type="transmembrane region" description="Helical" evidence="2">
    <location>
        <begin position="239"/>
        <end position="259"/>
    </location>
</feature>
<sequence>MAGIGFTLQKALGGARLNKKVGVYGAAAFVTAGPWLLTLISLFALLSWGYYFGMTTEQRDLFFATVTYATIGSNLISGTAQFVLTRYLADALYVNSPQRLLSAFTSIFVYSGGAALIGGIVGQWFLPLPFPYRVWTVLLIVILTLLWLLMVLISAAKAYRDIAYGFLIGMAFLFIVATGWGVWIQSGGPVPHPTSILALFAIGQGFTLLWVGSVAIRDFSGRIPVLYNLLPQHRRYPELLWIGLFYALTLWVDNGVYWFSELRVKVADSYPLAPTYDLAKFFTFLSFIPALTAFSVQIETKFYLVYRQFYKSIEQGDTLAQIQVYEEALRTEAKRAVLTIAKIQTVMVVLVWVVAQQLFATYPDVIEILQWTIIGSIPHISWITVFLLLLYFDARKKAMWCIGLGLFVMFLSSFLTEHFDWWTGTGYLMGAVVMLFVSFLFLNRQAEGLLYYAFYGANRSIDNELPPAALPTASQIKRGLPVVREVSPIGQDSGLQTEEKGNPRGRVS</sequence>
<feature type="transmembrane region" description="Helical" evidence="2">
    <location>
        <begin position="398"/>
        <end position="415"/>
    </location>
</feature>
<evidence type="ECO:0000313" key="3">
    <source>
        <dbReference type="EMBL" id="MFC4767066.1"/>
    </source>
</evidence>
<gene>
    <name evidence="3" type="primary">pelG</name>
    <name evidence="3" type="ORF">ACFO8Q_06755</name>
</gene>
<keyword evidence="2" id="KW-1133">Transmembrane helix</keyword>
<proteinExistence type="predicted"/>
<feature type="transmembrane region" description="Helical" evidence="2">
    <location>
        <begin position="343"/>
        <end position="362"/>
    </location>
</feature>
<evidence type="ECO:0000256" key="2">
    <source>
        <dbReference type="SAM" id="Phobius"/>
    </source>
</evidence>
<keyword evidence="2" id="KW-0812">Transmembrane</keyword>
<comment type="caution">
    <text evidence="3">The sequence shown here is derived from an EMBL/GenBank/DDBJ whole genome shotgun (WGS) entry which is preliminary data.</text>
</comment>
<dbReference type="EMBL" id="JBHSHC010000044">
    <property type="protein sequence ID" value="MFC4767066.1"/>
    <property type="molecule type" value="Genomic_DNA"/>
</dbReference>
<feature type="transmembrane region" description="Helical" evidence="2">
    <location>
        <begin position="368"/>
        <end position="391"/>
    </location>
</feature>
<evidence type="ECO:0000256" key="1">
    <source>
        <dbReference type="SAM" id="MobiDB-lite"/>
    </source>
</evidence>
<organism evidence="3 4">
    <name type="scientific">Effusibacillus consociatus</name>
    <dbReference type="NCBI Taxonomy" id="1117041"/>
    <lineage>
        <taxon>Bacteria</taxon>
        <taxon>Bacillati</taxon>
        <taxon>Bacillota</taxon>
        <taxon>Bacilli</taxon>
        <taxon>Bacillales</taxon>
        <taxon>Alicyclobacillaceae</taxon>
        <taxon>Effusibacillus</taxon>
    </lineage>
</organism>
<protein>
    <submittedName>
        <fullName evidence="3">Exopolysaccharide Pel transporter PelG</fullName>
    </submittedName>
</protein>
<evidence type="ECO:0000313" key="4">
    <source>
        <dbReference type="Proteomes" id="UP001596002"/>
    </source>
</evidence>